<evidence type="ECO:0000313" key="1">
    <source>
        <dbReference type="EMBL" id="KAK4206078.1"/>
    </source>
</evidence>
<protein>
    <submittedName>
        <fullName evidence="1">Uncharacterized protein</fullName>
    </submittedName>
</protein>
<proteinExistence type="predicted"/>
<name>A0AAN7B076_9PEZI</name>
<reference evidence="1" key="2">
    <citation type="submission" date="2023-05" db="EMBL/GenBank/DDBJ databases">
        <authorList>
            <consortium name="Lawrence Berkeley National Laboratory"/>
            <person name="Steindorff A."/>
            <person name="Hensen N."/>
            <person name="Bonometti L."/>
            <person name="Westerberg I."/>
            <person name="Brannstrom I.O."/>
            <person name="Guillou S."/>
            <person name="Cros-Aarteil S."/>
            <person name="Calhoun S."/>
            <person name="Haridas S."/>
            <person name="Kuo A."/>
            <person name="Mondo S."/>
            <person name="Pangilinan J."/>
            <person name="Riley R."/>
            <person name="Labutti K."/>
            <person name="Andreopoulos B."/>
            <person name="Lipzen A."/>
            <person name="Chen C."/>
            <person name="Yanf M."/>
            <person name="Daum C."/>
            <person name="Ng V."/>
            <person name="Clum A."/>
            <person name="Ohm R."/>
            <person name="Martin F."/>
            <person name="Silar P."/>
            <person name="Natvig D."/>
            <person name="Lalanne C."/>
            <person name="Gautier V."/>
            <person name="Ament-Velasquez S.L."/>
            <person name="Kruys A."/>
            <person name="Hutchinson M.I."/>
            <person name="Powell A.J."/>
            <person name="Barry K."/>
            <person name="Miller A.N."/>
            <person name="Grigoriev I.V."/>
            <person name="Debuchy R."/>
            <person name="Gladieux P."/>
            <person name="Thoren M.H."/>
            <person name="Johannesson H."/>
        </authorList>
    </citation>
    <scope>NUCLEOTIDE SEQUENCE</scope>
    <source>
        <strain evidence="1">PSN293</strain>
    </source>
</reference>
<reference evidence="1" key="1">
    <citation type="journal article" date="2023" name="Mol. Phylogenet. Evol.">
        <title>Genome-scale phylogeny and comparative genomics of the fungal order Sordariales.</title>
        <authorList>
            <person name="Hensen N."/>
            <person name="Bonometti L."/>
            <person name="Westerberg I."/>
            <person name="Brannstrom I.O."/>
            <person name="Guillou S."/>
            <person name="Cros-Aarteil S."/>
            <person name="Calhoun S."/>
            <person name="Haridas S."/>
            <person name="Kuo A."/>
            <person name="Mondo S."/>
            <person name="Pangilinan J."/>
            <person name="Riley R."/>
            <person name="LaButti K."/>
            <person name="Andreopoulos B."/>
            <person name="Lipzen A."/>
            <person name="Chen C."/>
            <person name="Yan M."/>
            <person name="Daum C."/>
            <person name="Ng V."/>
            <person name="Clum A."/>
            <person name="Steindorff A."/>
            <person name="Ohm R.A."/>
            <person name="Martin F."/>
            <person name="Silar P."/>
            <person name="Natvig D.O."/>
            <person name="Lalanne C."/>
            <person name="Gautier V."/>
            <person name="Ament-Velasquez S.L."/>
            <person name="Kruys A."/>
            <person name="Hutchinson M.I."/>
            <person name="Powell A.J."/>
            <person name="Barry K."/>
            <person name="Miller A.N."/>
            <person name="Grigoriev I.V."/>
            <person name="Debuchy R."/>
            <person name="Gladieux P."/>
            <person name="Hiltunen Thoren M."/>
            <person name="Johannesson H."/>
        </authorList>
    </citation>
    <scope>NUCLEOTIDE SEQUENCE</scope>
    <source>
        <strain evidence="1">PSN293</strain>
    </source>
</reference>
<organism evidence="1 2">
    <name type="scientific">Rhypophila decipiens</name>
    <dbReference type="NCBI Taxonomy" id="261697"/>
    <lineage>
        <taxon>Eukaryota</taxon>
        <taxon>Fungi</taxon>
        <taxon>Dikarya</taxon>
        <taxon>Ascomycota</taxon>
        <taxon>Pezizomycotina</taxon>
        <taxon>Sordariomycetes</taxon>
        <taxon>Sordariomycetidae</taxon>
        <taxon>Sordariales</taxon>
        <taxon>Naviculisporaceae</taxon>
        <taxon>Rhypophila</taxon>
    </lineage>
</organism>
<comment type="caution">
    <text evidence="1">The sequence shown here is derived from an EMBL/GenBank/DDBJ whole genome shotgun (WGS) entry which is preliminary data.</text>
</comment>
<keyword evidence="2" id="KW-1185">Reference proteome</keyword>
<gene>
    <name evidence="1" type="ORF">QBC37DRAFT_329393</name>
</gene>
<dbReference type="AlphaFoldDB" id="A0AAN7B076"/>
<accession>A0AAN7B076</accession>
<dbReference type="EMBL" id="MU858519">
    <property type="protein sequence ID" value="KAK4206078.1"/>
    <property type="molecule type" value="Genomic_DNA"/>
</dbReference>
<sequence length="266" mass="30105">MDEHWELTPSGLRLRWTPNGPLTTAISVLADPKPENLISGDSEPYYQPATTHSPQWPWHPISKEFFTTPPISSIKVKCVDVADLEDQWVELHERDSLPPSTIGSCRAENHDDDITAVYETNNPPSPPGGRRRRLRLARMQRTRDGPLIACCGSKRPRKRARAWKLTVSVEARPRAGPAYLTLHDYVEQVHPWLMGLRRDILRAKAIEKMVLCEWEGPEDELLDRWGRDERVLFVDCFLGCSPGHPGFLDEEEGAGLLHAQAGVQNP</sequence>
<dbReference type="Proteomes" id="UP001301769">
    <property type="component" value="Unassembled WGS sequence"/>
</dbReference>
<evidence type="ECO:0000313" key="2">
    <source>
        <dbReference type="Proteomes" id="UP001301769"/>
    </source>
</evidence>